<gene>
    <name evidence="6" type="primary">rph</name>
    <name evidence="9" type="ORF">B9G79_05795</name>
</gene>
<dbReference type="GO" id="GO:0009022">
    <property type="term" value="F:tRNA nucleotidyltransferase activity"/>
    <property type="evidence" value="ECO:0007669"/>
    <property type="project" value="UniProtKB-UniRule"/>
</dbReference>
<dbReference type="NCBIfam" id="TIGR01966">
    <property type="entry name" value="RNasePH"/>
    <property type="match status" value="1"/>
</dbReference>
<evidence type="ECO:0000313" key="10">
    <source>
        <dbReference type="Proteomes" id="UP000197003"/>
    </source>
</evidence>
<dbReference type="InterPro" id="IPR027408">
    <property type="entry name" value="PNPase/RNase_PH_dom_sf"/>
</dbReference>
<dbReference type="Pfam" id="PF01138">
    <property type="entry name" value="RNase_PH"/>
    <property type="match status" value="1"/>
</dbReference>
<evidence type="ECO:0000256" key="4">
    <source>
        <dbReference type="ARBA" id="ARBA00022694"/>
    </source>
</evidence>
<dbReference type="HAMAP" id="MF_00564">
    <property type="entry name" value="RNase_PH"/>
    <property type="match status" value="1"/>
</dbReference>
<comment type="catalytic activity">
    <reaction evidence="6">
        <text>tRNA(n+1) + phosphate = tRNA(n) + a ribonucleoside 5'-diphosphate</text>
        <dbReference type="Rhea" id="RHEA:10628"/>
        <dbReference type="Rhea" id="RHEA-COMP:17343"/>
        <dbReference type="Rhea" id="RHEA-COMP:17344"/>
        <dbReference type="ChEBI" id="CHEBI:43474"/>
        <dbReference type="ChEBI" id="CHEBI:57930"/>
        <dbReference type="ChEBI" id="CHEBI:173114"/>
        <dbReference type="EC" id="2.7.7.56"/>
    </reaction>
</comment>
<dbReference type="CDD" id="cd11362">
    <property type="entry name" value="RNase_PH_bact"/>
    <property type="match status" value="1"/>
</dbReference>
<dbReference type="PANTHER" id="PTHR11953">
    <property type="entry name" value="EXOSOME COMPLEX COMPONENT"/>
    <property type="match status" value="1"/>
</dbReference>
<keyword evidence="3 6" id="KW-0820">tRNA-binding</keyword>
<keyword evidence="5" id="KW-0694">RNA-binding</keyword>
<protein>
    <recommendedName>
        <fullName evidence="6">Ribonuclease PH</fullName>
        <shortName evidence="6">RNase PH</shortName>
        <ecNumber evidence="6">2.7.7.56</ecNumber>
    </recommendedName>
    <alternativeName>
        <fullName evidence="6">tRNA nucleotidyltransferase</fullName>
    </alternativeName>
</protein>
<evidence type="ECO:0000313" key="9">
    <source>
        <dbReference type="EMBL" id="ASD63115.1"/>
    </source>
</evidence>
<dbReference type="FunFam" id="3.30.230.70:FF:000003">
    <property type="entry name" value="Ribonuclease PH"/>
    <property type="match status" value="1"/>
</dbReference>
<dbReference type="Pfam" id="PF03725">
    <property type="entry name" value="RNase_PH_C"/>
    <property type="match status" value="1"/>
</dbReference>
<dbReference type="GO" id="GO:0016075">
    <property type="term" value="P:rRNA catabolic process"/>
    <property type="evidence" value="ECO:0007669"/>
    <property type="project" value="UniProtKB-UniRule"/>
</dbReference>
<dbReference type="EC" id="2.7.7.56" evidence="6"/>
<dbReference type="Proteomes" id="UP000197003">
    <property type="component" value="Chromosome"/>
</dbReference>
<dbReference type="GO" id="GO:0000175">
    <property type="term" value="F:3'-5'-RNA exonuclease activity"/>
    <property type="evidence" value="ECO:0007669"/>
    <property type="project" value="UniProtKB-UniRule"/>
</dbReference>
<evidence type="ECO:0000256" key="2">
    <source>
        <dbReference type="ARBA" id="ARBA00022552"/>
    </source>
</evidence>
<evidence type="ECO:0000256" key="1">
    <source>
        <dbReference type="ARBA" id="ARBA00006678"/>
    </source>
</evidence>
<keyword evidence="4 6" id="KW-0819">tRNA processing</keyword>
<comment type="subunit">
    <text evidence="6">Homohexameric ring arranged as a trimer of dimers.</text>
</comment>
<dbReference type="Gene3D" id="3.30.230.70">
    <property type="entry name" value="GHMP Kinase, N-terminal domain"/>
    <property type="match status" value="1"/>
</dbReference>
<dbReference type="PROSITE" id="PS01277">
    <property type="entry name" value="RIBONUCLEASE_PH"/>
    <property type="match status" value="1"/>
</dbReference>
<evidence type="ECO:0000256" key="3">
    <source>
        <dbReference type="ARBA" id="ARBA00022555"/>
    </source>
</evidence>
<name>A0A1Z3N6L8_BDEBC</name>
<evidence type="ECO:0000256" key="5">
    <source>
        <dbReference type="ARBA" id="ARBA00022884"/>
    </source>
</evidence>
<sequence length="243" mass="26583">MRADGRLFDQLRNIKITPNVSEYAEGSAIVEFGRTKVLCTATYESKAPSWLLGTGAGWITAEYGMLPRSTHTRIRRDKSMTGGRTQEISRLIGRSLRAAVDLKQLGEKQIIIDCDVLNADGGTRTASVTGGFVALALALKKLHAVSEIKTLPLINYVSAISVGLHEGNILLDLNYDEDSAIGTDMNFVMTDKGQFVEVQGTAEHVPFTRDQLFKMMDVAEKGCRELFIHQAAVMGEIYKIAGA</sequence>
<dbReference type="InterPro" id="IPR002381">
    <property type="entry name" value="RNase_PH_bac-type"/>
</dbReference>
<dbReference type="RefSeq" id="WP_088564694.1">
    <property type="nucleotide sequence ID" value="NZ_CP020946.1"/>
</dbReference>
<dbReference type="SUPFAM" id="SSF54211">
    <property type="entry name" value="Ribosomal protein S5 domain 2-like"/>
    <property type="match status" value="1"/>
</dbReference>
<keyword evidence="6" id="KW-0808">Transferase</keyword>
<dbReference type="InterPro" id="IPR018336">
    <property type="entry name" value="RNase_PH_CS"/>
</dbReference>
<keyword evidence="6" id="KW-0548">Nucleotidyltransferase</keyword>
<dbReference type="GO" id="GO:0000049">
    <property type="term" value="F:tRNA binding"/>
    <property type="evidence" value="ECO:0007669"/>
    <property type="project" value="UniProtKB-UniRule"/>
</dbReference>
<dbReference type="InterPro" id="IPR015847">
    <property type="entry name" value="ExoRNase_PH_dom2"/>
</dbReference>
<feature type="binding site" evidence="6">
    <location>
        <position position="84"/>
    </location>
    <ligand>
        <name>phosphate</name>
        <dbReference type="ChEBI" id="CHEBI:43474"/>
        <note>substrate</note>
    </ligand>
</feature>
<comment type="function">
    <text evidence="6">Phosphorolytic 3'-5' exoribonuclease that plays an important role in tRNA 3'-end maturation. Removes nucleotide residues following the 3'-CCA terminus of tRNAs; can also add nucleotides to the ends of RNA molecules by using nucleoside diphosphates as substrates, but this may not be physiologically important. Probably plays a role in initiation of 16S rRNA degradation (leading to ribosome degradation) during starvation.</text>
</comment>
<evidence type="ECO:0000256" key="6">
    <source>
        <dbReference type="HAMAP-Rule" id="MF_00564"/>
    </source>
</evidence>
<dbReference type="GO" id="GO:0031125">
    <property type="term" value="P:rRNA 3'-end processing"/>
    <property type="evidence" value="ECO:0007669"/>
    <property type="project" value="UniProtKB-ARBA"/>
</dbReference>
<dbReference type="OrthoDB" id="5290582at2"/>
<dbReference type="InterPro" id="IPR050080">
    <property type="entry name" value="RNase_PH"/>
</dbReference>
<reference evidence="9 10" key="1">
    <citation type="submission" date="2017-04" db="EMBL/GenBank/DDBJ databases">
        <title>Whole genome sequence of Bdellovibrio bacteriovorus strain SSB218315.</title>
        <authorList>
            <person name="Oyedara O."/>
            <person name="Rodriguez-Perez M.A."/>
        </authorList>
    </citation>
    <scope>NUCLEOTIDE SEQUENCE [LARGE SCALE GENOMIC DNA]</scope>
    <source>
        <strain evidence="9 10">SSB218315</strain>
    </source>
</reference>
<dbReference type="AlphaFoldDB" id="A0A1Z3N6L8"/>
<evidence type="ECO:0000259" key="7">
    <source>
        <dbReference type="Pfam" id="PF01138"/>
    </source>
</evidence>
<organism evidence="9 10">
    <name type="scientific">Bdellovibrio bacteriovorus</name>
    <dbReference type="NCBI Taxonomy" id="959"/>
    <lineage>
        <taxon>Bacteria</taxon>
        <taxon>Pseudomonadati</taxon>
        <taxon>Bdellovibrionota</taxon>
        <taxon>Bdellovibrionia</taxon>
        <taxon>Bdellovibrionales</taxon>
        <taxon>Pseudobdellovibrionaceae</taxon>
        <taxon>Bdellovibrio</taxon>
    </lineage>
</organism>
<dbReference type="InterPro" id="IPR001247">
    <property type="entry name" value="ExoRNase_PH_dom1"/>
</dbReference>
<feature type="domain" description="Exoribonuclease phosphorolytic" evidence="8">
    <location>
        <begin position="155"/>
        <end position="222"/>
    </location>
</feature>
<accession>A0A1Z3N6L8</accession>
<feature type="domain" description="Exoribonuclease phosphorolytic" evidence="7">
    <location>
        <begin position="10"/>
        <end position="138"/>
    </location>
</feature>
<dbReference type="PANTHER" id="PTHR11953:SF0">
    <property type="entry name" value="EXOSOME COMPLEX COMPONENT RRP41"/>
    <property type="match status" value="1"/>
</dbReference>
<proteinExistence type="inferred from homology"/>
<evidence type="ECO:0000259" key="8">
    <source>
        <dbReference type="Pfam" id="PF03725"/>
    </source>
</evidence>
<feature type="binding site" evidence="6">
    <location>
        <begin position="122"/>
        <end position="124"/>
    </location>
    <ligand>
        <name>phosphate</name>
        <dbReference type="ChEBI" id="CHEBI:43474"/>
        <note>substrate</note>
    </ligand>
</feature>
<comment type="similarity">
    <text evidence="1 6">Belongs to the RNase PH family.</text>
</comment>
<dbReference type="InterPro" id="IPR036345">
    <property type="entry name" value="ExoRNase_PH_dom2_sf"/>
</dbReference>
<dbReference type="EMBL" id="CP020946">
    <property type="protein sequence ID" value="ASD63115.1"/>
    <property type="molecule type" value="Genomic_DNA"/>
</dbReference>
<dbReference type="SUPFAM" id="SSF55666">
    <property type="entry name" value="Ribonuclease PH domain 2-like"/>
    <property type="match status" value="1"/>
</dbReference>
<dbReference type="InterPro" id="IPR020568">
    <property type="entry name" value="Ribosomal_Su5_D2-typ_SF"/>
</dbReference>
<dbReference type="GO" id="GO:0008033">
    <property type="term" value="P:tRNA processing"/>
    <property type="evidence" value="ECO:0007669"/>
    <property type="project" value="UniProtKB-UniRule"/>
</dbReference>
<keyword evidence="2 6" id="KW-0698">rRNA processing</keyword>